<reference evidence="1 2" key="1">
    <citation type="submission" date="2008-11" db="EMBL/GenBank/DDBJ databases">
        <title>Draft genome sequence of Bacteroides pectinophilus (ATCC 43243).</title>
        <authorList>
            <person name="Sudarsanam P."/>
            <person name="Ley R."/>
            <person name="Guruge J."/>
            <person name="Turnbaugh P.J."/>
            <person name="Mahowald M."/>
            <person name="Liep D."/>
            <person name="Gordon J."/>
        </authorList>
    </citation>
    <scope>NUCLEOTIDE SEQUENCE [LARGE SCALE GENOMIC DNA]</scope>
    <source>
        <strain evidence="1 2">ATCC 43243</strain>
    </source>
</reference>
<evidence type="ECO:0000313" key="1">
    <source>
        <dbReference type="EMBL" id="EEC58695.1"/>
    </source>
</evidence>
<evidence type="ECO:0000313" key="2">
    <source>
        <dbReference type="Proteomes" id="UP000003136"/>
    </source>
</evidence>
<organism evidence="1 2">
    <name type="scientific">[Bacteroides] pectinophilus ATCC 43243</name>
    <dbReference type="NCBI Taxonomy" id="483218"/>
    <lineage>
        <taxon>Bacteria</taxon>
        <taxon>Bacillati</taxon>
        <taxon>Bacillota</taxon>
        <taxon>Clostridia</taxon>
        <taxon>Eubacteriales</taxon>
    </lineage>
</organism>
<dbReference type="Proteomes" id="UP000003136">
    <property type="component" value="Unassembled WGS sequence"/>
</dbReference>
<dbReference type="STRING" id="483218.BACPEC_00214"/>
<sequence>MKLHQDVAIDKVLKLSFDVHIQDMLRKWDDLYKRNKDMFDQTKENAPKSLEAQAVAEPGHNYVTEVNLVSKGRSR</sequence>
<protein>
    <submittedName>
        <fullName evidence="1">Uncharacterized protein</fullName>
    </submittedName>
</protein>
<dbReference type="HOGENOM" id="CLU_2663481_0_0_9"/>
<gene>
    <name evidence="1" type="ORF">BACPEC_00214</name>
</gene>
<comment type="caution">
    <text evidence="1">The sequence shown here is derived from an EMBL/GenBank/DDBJ whole genome shotgun (WGS) entry which is preliminary data.</text>
</comment>
<reference evidence="1 2" key="2">
    <citation type="submission" date="2008-11" db="EMBL/GenBank/DDBJ databases">
        <authorList>
            <person name="Fulton L."/>
            <person name="Clifton S."/>
            <person name="Fulton B."/>
            <person name="Xu J."/>
            <person name="Minx P."/>
            <person name="Pepin K.H."/>
            <person name="Johnson M."/>
            <person name="Bhonagiri V."/>
            <person name="Nash W.E."/>
            <person name="Mardis E.R."/>
            <person name="Wilson R.K."/>
        </authorList>
    </citation>
    <scope>NUCLEOTIDE SEQUENCE [LARGE SCALE GENOMIC DNA]</scope>
    <source>
        <strain evidence="1 2">ATCC 43243</strain>
    </source>
</reference>
<keyword evidence="2" id="KW-1185">Reference proteome</keyword>
<dbReference type="EMBL" id="ABVQ01000032">
    <property type="protein sequence ID" value="EEC58695.1"/>
    <property type="molecule type" value="Genomic_DNA"/>
</dbReference>
<dbReference type="AlphaFoldDB" id="B7ANG0"/>
<proteinExistence type="predicted"/>
<name>B7ANG0_9FIRM</name>
<accession>B7ANG0</accession>